<proteinExistence type="predicted"/>
<evidence type="ECO:0000313" key="2">
    <source>
        <dbReference type="EMBL" id="MBB6499911.1"/>
    </source>
</evidence>
<organism evidence="2 3">
    <name type="scientific">Pedobacter cryoconitis</name>
    <dbReference type="NCBI Taxonomy" id="188932"/>
    <lineage>
        <taxon>Bacteria</taxon>
        <taxon>Pseudomonadati</taxon>
        <taxon>Bacteroidota</taxon>
        <taxon>Sphingobacteriia</taxon>
        <taxon>Sphingobacteriales</taxon>
        <taxon>Sphingobacteriaceae</taxon>
        <taxon>Pedobacter</taxon>
    </lineage>
</organism>
<evidence type="ECO:0000256" key="1">
    <source>
        <dbReference type="SAM" id="MobiDB-lite"/>
    </source>
</evidence>
<gene>
    <name evidence="2" type="ORF">HDF25_002055</name>
</gene>
<dbReference type="AlphaFoldDB" id="A0A7X0J2I8"/>
<reference evidence="2 3" key="1">
    <citation type="submission" date="2020-08" db="EMBL/GenBank/DDBJ databases">
        <title>Genomic Encyclopedia of Type Strains, Phase IV (KMG-V): Genome sequencing to study the core and pangenomes of soil and plant-associated prokaryotes.</title>
        <authorList>
            <person name="Whitman W."/>
        </authorList>
    </citation>
    <scope>NUCLEOTIDE SEQUENCE [LARGE SCALE GENOMIC DNA]</scope>
    <source>
        <strain evidence="2 3">M2T3</strain>
    </source>
</reference>
<dbReference type="Proteomes" id="UP000521017">
    <property type="component" value="Unassembled WGS sequence"/>
</dbReference>
<name>A0A7X0J2I8_9SPHI</name>
<feature type="region of interest" description="Disordered" evidence="1">
    <location>
        <begin position="24"/>
        <end position="53"/>
    </location>
</feature>
<dbReference type="PROSITE" id="PS51257">
    <property type="entry name" value="PROKAR_LIPOPROTEIN"/>
    <property type="match status" value="1"/>
</dbReference>
<protein>
    <recommendedName>
        <fullName evidence="4">Lipoprotein</fullName>
    </recommendedName>
</protein>
<evidence type="ECO:0000313" key="3">
    <source>
        <dbReference type="Proteomes" id="UP000521017"/>
    </source>
</evidence>
<sequence length="53" mass="5808">MKRILRLAGMVILIGLACFGVGLSGTPPVPPPRQKHPTENVETKEEKDDELKP</sequence>
<comment type="caution">
    <text evidence="2">The sequence shown here is derived from an EMBL/GenBank/DDBJ whole genome shotgun (WGS) entry which is preliminary data.</text>
</comment>
<evidence type="ECO:0008006" key="4">
    <source>
        <dbReference type="Google" id="ProtNLM"/>
    </source>
</evidence>
<dbReference type="EMBL" id="JACHCC010000005">
    <property type="protein sequence ID" value="MBB6499911.1"/>
    <property type="molecule type" value="Genomic_DNA"/>
</dbReference>
<accession>A0A7X0J2I8</accession>
<dbReference type="RefSeq" id="WP_184624637.1">
    <property type="nucleotide sequence ID" value="NZ_JACHCC010000005.1"/>
</dbReference>
<feature type="compositionally biased region" description="Basic and acidic residues" evidence="1">
    <location>
        <begin position="36"/>
        <end position="53"/>
    </location>
</feature>